<evidence type="ECO:0000256" key="1">
    <source>
        <dbReference type="SAM" id="MobiDB-lite"/>
    </source>
</evidence>
<accession>A0A927R9E2</accession>
<evidence type="ECO:0000313" key="3">
    <source>
        <dbReference type="EMBL" id="MBE1606394.1"/>
    </source>
</evidence>
<reference evidence="3" key="1">
    <citation type="submission" date="2020-10" db="EMBL/GenBank/DDBJ databases">
        <title>Sequencing the genomes of 1000 actinobacteria strains.</title>
        <authorList>
            <person name="Klenk H.-P."/>
        </authorList>
    </citation>
    <scope>NUCLEOTIDE SEQUENCE</scope>
    <source>
        <strain evidence="3">DSM 45354</strain>
    </source>
</reference>
<keyword evidence="2" id="KW-1133">Transmembrane helix</keyword>
<keyword evidence="2" id="KW-0472">Membrane</keyword>
<dbReference type="RefSeq" id="WP_192750531.1">
    <property type="nucleotide sequence ID" value="NZ_BAABJL010000245.1"/>
</dbReference>
<dbReference type="NCBIfam" id="TIGR03816">
    <property type="entry name" value="tadE_like_DECH"/>
    <property type="match status" value="1"/>
</dbReference>
<proteinExistence type="predicted"/>
<feature type="region of interest" description="Disordered" evidence="1">
    <location>
        <begin position="128"/>
        <end position="148"/>
    </location>
</feature>
<dbReference type="AlphaFoldDB" id="A0A927R9E2"/>
<keyword evidence="4" id="KW-1185">Reference proteome</keyword>
<sequence length="148" mass="14630">MSVLPHGRKTLAGDGPATPLRDRPERGSGSVWVLAVACLLIMASVAAIAVAAVLGAGRRADTAADLAALSAAGMGPDDLDSACAVAERIAAAHRTSLTACTVEGAVVDVTVEARQAMPGGLALTLRARARAGPSSSPAPDQAQAEVGP</sequence>
<feature type="region of interest" description="Disordered" evidence="1">
    <location>
        <begin position="1"/>
        <end position="26"/>
    </location>
</feature>
<organism evidence="3 4">
    <name type="scientific">Actinopolymorpha pittospori</name>
    <dbReference type="NCBI Taxonomy" id="648752"/>
    <lineage>
        <taxon>Bacteria</taxon>
        <taxon>Bacillati</taxon>
        <taxon>Actinomycetota</taxon>
        <taxon>Actinomycetes</taxon>
        <taxon>Propionibacteriales</taxon>
        <taxon>Actinopolymorphaceae</taxon>
        <taxon>Actinopolymorpha</taxon>
    </lineage>
</organism>
<comment type="caution">
    <text evidence="3">The sequence shown here is derived from an EMBL/GenBank/DDBJ whole genome shotgun (WGS) entry which is preliminary data.</text>
</comment>
<protein>
    <submittedName>
        <fullName evidence="3">Secretion/DNA translocation related TadE-like protein</fullName>
    </submittedName>
</protein>
<evidence type="ECO:0000256" key="2">
    <source>
        <dbReference type="SAM" id="Phobius"/>
    </source>
</evidence>
<feature type="transmembrane region" description="Helical" evidence="2">
    <location>
        <begin position="31"/>
        <end position="54"/>
    </location>
</feature>
<gene>
    <name evidence="3" type="ORF">HEB94_003242</name>
</gene>
<dbReference type="Proteomes" id="UP000638648">
    <property type="component" value="Unassembled WGS sequence"/>
</dbReference>
<feature type="compositionally biased region" description="Low complexity" evidence="1">
    <location>
        <begin position="128"/>
        <end position="139"/>
    </location>
</feature>
<name>A0A927R9E2_9ACTN</name>
<evidence type="ECO:0000313" key="4">
    <source>
        <dbReference type="Proteomes" id="UP000638648"/>
    </source>
</evidence>
<dbReference type="EMBL" id="JADBEM010000001">
    <property type="protein sequence ID" value="MBE1606394.1"/>
    <property type="molecule type" value="Genomic_DNA"/>
</dbReference>
<dbReference type="InterPro" id="IPR021202">
    <property type="entry name" value="Rv3654c-like"/>
</dbReference>
<keyword evidence="2" id="KW-0812">Transmembrane</keyword>